<dbReference type="Proteomes" id="UP001427805">
    <property type="component" value="Unassembled WGS sequence"/>
</dbReference>
<dbReference type="Pfam" id="PF05402">
    <property type="entry name" value="PqqD"/>
    <property type="match status" value="1"/>
</dbReference>
<sequence>MASLGEFFNMVAMEAVIARNGSVLDANVGDETVLMSVDTGEYYALTATSRDIWNRLDTPISVRDLCQALADAYGAPVETVTADTLAFLDYLERRNMLKIGD</sequence>
<accession>A0ABV0B8I4</accession>
<protein>
    <submittedName>
        <fullName evidence="1">PqqD family protein</fullName>
    </submittedName>
</protein>
<dbReference type="RefSeq" id="WP_346245715.1">
    <property type="nucleotide sequence ID" value="NZ_JBDIZK010000003.1"/>
</dbReference>
<name>A0ABV0B8I4_9SPHN</name>
<gene>
    <name evidence="1" type="ORF">TPR58_06010</name>
</gene>
<evidence type="ECO:0000313" key="1">
    <source>
        <dbReference type="EMBL" id="MEN3746712.1"/>
    </source>
</evidence>
<reference evidence="1 2" key="1">
    <citation type="submission" date="2024-05" db="EMBL/GenBank/DDBJ databases">
        <title>Sphingomonas sp. HF-S3 16S ribosomal RNA gene Genome sequencing and assembly.</title>
        <authorList>
            <person name="Lee H."/>
        </authorList>
    </citation>
    <scope>NUCLEOTIDE SEQUENCE [LARGE SCALE GENOMIC DNA]</scope>
    <source>
        <strain evidence="1 2">HF-S3</strain>
    </source>
</reference>
<dbReference type="InterPro" id="IPR041881">
    <property type="entry name" value="PqqD_sf"/>
</dbReference>
<organism evidence="1 2">
    <name type="scientific">Sphingomonas rustica</name>
    <dbReference type="NCBI Taxonomy" id="3103142"/>
    <lineage>
        <taxon>Bacteria</taxon>
        <taxon>Pseudomonadati</taxon>
        <taxon>Pseudomonadota</taxon>
        <taxon>Alphaproteobacteria</taxon>
        <taxon>Sphingomonadales</taxon>
        <taxon>Sphingomonadaceae</taxon>
        <taxon>Sphingomonas</taxon>
    </lineage>
</organism>
<comment type="caution">
    <text evidence="1">The sequence shown here is derived from an EMBL/GenBank/DDBJ whole genome shotgun (WGS) entry which is preliminary data.</text>
</comment>
<evidence type="ECO:0000313" key="2">
    <source>
        <dbReference type="Proteomes" id="UP001427805"/>
    </source>
</evidence>
<proteinExistence type="predicted"/>
<keyword evidence="2" id="KW-1185">Reference proteome</keyword>
<dbReference type="Gene3D" id="1.10.10.1150">
    <property type="entry name" value="Coenzyme PQQ synthesis protein D (PqqD)"/>
    <property type="match status" value="1"/>
</dbReference>
<dbReference type="InterPro" id="IPR008792">
    <property type="entry name" value="PQQD"/>
</dbReference>
<dbReference type="EMBL" id="JBDIZK010000003">
    <property type="protein sequence ID" value="MEN3746712.1"/>
    <property type="molecule type" value="Genomic_DNA"/>
</dbReference>